<feature type="compositionally biased region" description="Low complexity" evidence="2">
    <location>
        <begin position="268"/>
        <end position="285"/>
    </location>
</feature>
<feature type="compositionally biased region" description="Low complexity" evidence="2">
    <location>
        <begin position="209"/>
        <end position="253"/>
    </location>
</feature>
<accession>A0ABQ5RSK7</accession>
<evidence type="ECO:0000256" key="2">
    <source>
        <dbReference type="SAM" id="MobiDB-lite"/>
    </source>
</evidence>
<organism evidence="3 4">
    <name type="scientific">Volvox africanus</name>
    <dbReference type="NCBI Taxonomy" id="51714"/>
    <lineage>
        <taxon>Eukaryota</taxon>
        <taxon>Viridiplantae</taxon>
        <taxon>Chlorophyta</taxon>
        <taxon>core chlorophytes</taxon>
        <taxon>Chlorophyceae</taxon>
        <taxon>CS clade</taxon>
        <taxon>Chlamydomonadales</taxon>
        <taxon>Volvocaceae</taxon>
        <taxon>Volvox</taxon>
    </lineage>
</organism>
<feature type="region of interest" description="Disordered" evidence="2">
    <location>
        <begin position="173"/>
        <end position="253"/>
    </location>
</feature>
<comment type="caution">
    <text evidence="3">The sequence shown here is derived from an EMBL/GenBank/DDBJ whole genome shotgun (WGS) entry which is preliminary data.</text>
</comment>
<evidence type="ECO:0000256" key="1">
    <source>
        <dbReference type="SAM" id="Coils"/>
    </source>
</evidence>
<gene>
    <name evidence="3" type="ORF">VaNZ11_002732</name>
</gene>
<evidence type="ECO:0000313" key="3">
    <source>
        <dbReference type="EMBL" id="GLI60573.1"/>
    </source>
</evidence>
<dbReference type="PANTHER" id="PTHR23159">
    <property type="entry name" value="CENTROSOMAL PROTEIN 2"/>
    <property type="match status" value="1"/>
</dbReference>
<feature type="compositionally biased region" description="Low complexity" evidence="2">
    <location>
        <begin position="187"/>
        <end position="199"/>
    </location>
</feature>
<feature type="coiled-coil region" evidence="1">
    <location>
        <begin position="684"/>
        <end position="816"/>
    </location>
</feature>
<protein>
    <recommendedName>
        <fullName evidence="5">UVR domain-containing protein</fullName>
    </recommendedName>
</protein>
<dbReference type="EMBL" id="BSDZ01000008">
    <property type="protein sequence ID" value="GLI60573.1"/>
    <property type="molecule type" value="Genomic_DNA"/>
</dbReference>
<dbReference type="Proteomes" id="UP001165090">
    <property type="component" value="Unassembled WGS sequence"/>
</dbReference>
<evidence type="ECO:0000313" key="4">
    <source>
        <dbReference type="Proteomes" id="UP001165090"/>
    </source>
</evidence>
<proteinExistence type="predicted"/>
<feature type="region of interest" description="Disordered" evidence="2">
    <location>
        <begin position="265"/>
        <end position="285"/>
    </location>
</feature>
<keyword evidence="1" id="KW-0175">Coiled coil</keyword>
<keyword evidence="4" id="KW-1185">Reference proteome</keyword>
<name>A0ABQ5RSK7_9CHLO</name>
<dbReference type="PANTHER" id="PTHR23159:SF31">
    <property type="entry name" value="CENTROSOME-ASSOCIATED PROTEIN CEP250 ISOFORM X1"/>
    <property type="match status" value="1"/>
</dbReference>
<evidence type="ECO:0008006" key="5">
    <source>
        <dbReference type="Google" id="ProtNLM"/>
    </source>
</evidence>
<reference evidence="3 4" key="1">
    <citation type="journal article" date="2023" name="IScience">
        <title>Expanded male sex-determining region conserved during the evolution of homothallism in the green alga Volvox.</title>
        <authorList>
            <person name="Yamamoto K."/>
            <person name="Matsuzaki R."/>
            <person name="Mahakham W."/>
            <person name="Heman W."/>
            <person name="Sekimoto H."/>
            <person name="Kawachi M."/>
            <person name="Minakuchi Y."/>
            <person name="Toyoda A."/>
            <person name="Nozaki H."/>
        </authorList>
    </citation>
    <scope>NUCLEOTIDE SEQUENCE [LARGE SCALE GENOMIC DNA]</scope>
    <source>
        <strain evidence="3 4">NIES-4468</strain>
    </source>
</reference>
<feature type="non-terminal residue" evidence="3">
    <location>
        <position position="822"/>
    </location>
</feature>
<feature type="region of interest" description="Disordered" evidence="2">
    <location>
        <begin position="455"/>
        <end position="474"/>
    </location>
</feature>
<sequence length="822" mass="83206">MAFGGLDLEALRAELTTVRQERVALLQQAAEFDSLPPGSGVALGGGAAGAGAVPHDGFQGFSASGATGGWPLPTPSAADGALRLPRKLSWGTPRAPQPSGLTADTSVFAPAAAACLASPRAGAANGFALSLSSGRAGFGGSAGAFEQAPAAAARAASSDGLDVDVTLSKALGDAALRDPSPPEGNVSARSPGAASAAATGGLGRGKGTDGSNPSRSTSPVPTSVTNGTASRAPTSSGSSNSGATTASRGASSFGSGAQAAAVPITAVPGSSGSPSAAATTPGSGSGSSAAIIPAIKFGGGGGFGNIAAAASRAAAAAATVATTGQAAAPWMVHHTGNVAGAGLDLEAHRRLVLKEVLAAILGEPAASTKLEHMRLDVDSIAAVVRQRTADAVTAAASEAEERARTTLTERNARAMRAAEERGEKAAEELRKILEEDKRRLQAQLDKFRGQLADLEKEKKSLSGRSGQQSRELRETKGALALSKQLLSTAQNSAESKAKALAKAQAELERMRAEATEIAAAHAAALAAAVAEAESQRQAAAQQAEAEKAQIRAEAEKHVRAVKETHEAALAAAGEEIAAVRAHGDDLAAEMATALDEIATQAGEVTQAVGLELAALAEDLVRLQADLDPMRNSFREELRAMREAAYAAIGGFHAACCTAARAHAERAAQLVGLDERLQRLGPAGVAALMDDAESLRAALAEAKSAAEAARKEAEDSVVARQQAEANAAAAEAELQALTSAHKDLAEQLDATRSDLKGTMGDYDRLRDATERLRLQLRKAKEEAADQQAVLQGSRRELEAARNALRRTESELAAATTAARRGGG</sequence>